<dbReference type="PROSITE" id="PS00107">
    <property type="entry name" value="PROTEIN_KINASE_ATP"/>
    <property type="match status" value="1"/>
</dbReference>
<dbReference type="GO" id="GO:0004674">
    <property type="term" value="F:protein serine/threonine kinase activity"/>
    <property type="evidence" value="ECO:0007669"/>
    <property type="project" value="TreeGrafter"/>
</dbReference>
<sequence>MPDLPYRIGGYRIVRRLGQGGMGVVYLAEAESGARVAVKVIHGERARDPRYRRRFQREVRILRRVAESARFCTVPILDSGTEGDRAYLVTEFVDGPDLAERVARDGPLTGPDFLDLATRTLLALEAIHAAGVVHRDLKPGNVLLGSDGPKVIDFGIAQMADSLTLTTTLAGTPGYMSPEQALDHQVTFAADVFSWGAVTAFAATGRCPFGEGNSPAVTFRVAYEEPDLEGVDGRLRDVIAWALTKVPERRPTPRELYAALTGEPGDVLIPVDSGWTVPDPHLPPGPSGRPQTGGRLAKRLVRLGAVGLAVTGLLLPLNVLTGVVPLGAPGCADPGETRALPLSLTDFDTTRKGQVADTEDGWTVASPGGYTWTGVHGRLPAWCRLQVDLDVQVKGPTEEPFLGMGWGYGIGVCSRFDGSQPRGLSLQYAFYQGEEAQENHIKVVRLPAANAHPGPQPADPPQGLDQGTHHWRIMFDQDRVAYQLDYGVLQTSWYPVTGDPPLLADCLDSSFVLRSWLAEVEVRNVTVSPG</sequence>
<dbReference type="EMBL" id="BOOA01000036">
    <property type="protein sequence ID" value="GIH26150.1"/>
    <property type="molecule type" value="Genomic_DNA"/>
</dbReference>
<keyword evidence="3" id="KW-0418">Kinase</keyword>
<dbReference type="AlphaFoldDB" id="A0A919US59"/>
<dbReference type="CDD" id="cd14014">
    <property type="entry name" value="STKc_PknB_like"/>
    <property type="match status" value="1"/>
</dbReference>
<evidence type="ECO:0000256" key="1">
    <source>
        <dbReference type="ARBA" id="ARBA00022679"/>
    </source>
</evidence>
<organism evidence="7 8">
    <name type="scientific">Acrocarpospora phusangensis</name>
    <dbReference type="NCBI Taxonomy" id="1070424"/>
    <lineage>
        <taxon>Bacteria</taxon>
        <taxon>Bacillati</taxon>
        <taxon>Actinomycetota</taxon>
        <taxon>Actinomycetes</taxon>
        <taxon>Streptosporangiales</taxon>
        <taxon>Streptosporangiaceae</taxon>
        <taxon>Acrocarpospora</taxon>
    </lineage>
</organism>
<comment type="caution">
    <text evidence="7">The sequence shown here is derived from an EMBL/GenBank/DDBJ whole genome shotgun (WGS) entry which is preliminary data.</text>
</comment>
<dbReference type="Pfam" id="PF00069">
    <property type="entry name" value="Pkinase"/>
    <property type="match status" value="1"/>
</dbReference>
<dbReference type="InterPro" id="IPR011009">
    <property type="entry name" value="Kinase-like_dom_sf"/>
</dbReference>
<dbReference type="SUPFAM" id="SSF56112">
    <property type="entry name" value="Protein kinase-like (PK-like)"/>
    <property type="match status" value="1"/>
</dbReference>
<evidence type="ECO:0000256" key="4">
    <source>
        <dbReference type="ARBA" id="ARBA00022840"/>
    </source>
</evidence>
<feature type="domain" description="Protein kinase" evidence="6">
    <location>
        <begin position="11"/>
        <end position="269"/>
    </location>
</feature>
<dbReference type="Gene3D" id="3.30.200.20">
    <property type="entry name" value="Phosphorylase Kinase, domain 1"/>
    <property type="match status" value="1"/>
</dbReference>
<reference evidence="7" key="1">
    <citation type="submission" date="2021-01" db="EMBL/GenBank/DDBJ databases">
        <title>Whole genome shotgun sequence of Acrocarpospora phusangensis NBRC 108782.</title>
        <authorList>
            <person name="Komaki H."/>
            <person name="Tamura T."/>
        </authorList>
    </citation>
    <scope>NUCLEOTIDE SEQUENCE</scope>
    <source>
        <strain evidence="7">NBRC 108782</strain>
    </source>
</reference>
<dbReference type="PANTHER" id="PTHR43289:SF34">
    <property type="entry name" value="SERINE_THREONINE-PROTEIN KINASE YBDM-RELATED"/>
    <property type="match status" value="1"/>
</dbReference>
<name>A0A919US59_9ACTN</name>
<protein>
    <recommendedName>
        <fullName evidence="6">Protein kinase domain-containing protein</fullName>
    </recommendedName>
</protein>
<keyword evidence="4 5" id="KW-0067">ATP-binding</keyword>
<keyword evidence="2 5" id="KW-0547">Nucleotide-binding</keyword>
<gene>
    <name evidence="7" type="ORF">Aph01nite_44600</name>
</gene>
<keyword evidence="8" id="KW-1185">Reference proteome</keyword>
<evidence type="ECO:0000256" key="2">
    <source>
        <dbReference type="ARBA" id="ARBA00022741"/>
    </source>
</evidence>
<evidence type="ECO:0000256" key="3">
    <source>
        <dbReference type="ARBA" id="ARBA00022777"/>
    </source>
</evidence>
<dbReference type="Gene3D" id="1.10.510.10">
    <property type="entry name" value="Transferase(Phosphotransferase) domain 1"/>
    <property type="match status" value="1"/>
</dbReference>
<dbReference type="Proteomes" id="UP000640052">
    <property type="component" value="Unassembled WGS sequence"/>
</dbReference>
<dbReference type="RefSeq" id="WP_204042839.1">
    <property type="nucleotide sequence ID" value="NZ_BOOA01000036.1"/>
</dbReference>
<proteinExistence type="predicted"/>
<dbReference type="GO" id="GO:0005524">
    <property type="term" value="F:ATP binding"/>
    <property type="evidence" value="ECO:0007669"/>
    <property type="project" value="UniProtKB-UniRule"/>
</dbReference>
<dbReference type="PANTHER" id="PTHR43289">
    <property type="entry name" value="MITOGEN-ACTIVATED PROTEIN KINASE KINASE KINASE 20-RELATED"/>
    <property type="match status" value="1"/>
</dbReference>
<evidence type="ECO:0000259" key="6">
    <source>
        <dbReference type="PROSITE" id="PS50011"/>
    </source>
</evidence>
<accession>A0A919US59</accession>
<dbReference type="SMART" id="SM00220">
    <property type="entry name" value="S_TKc"/>
    <property type="match status" value="1"/>
</dbReference>
<evidence type="ECO:0000313" key="8">
    <source>
        <dbReference type="Proteomes" id="UP000640052"/>
    </source>
</evidence>
<evidence type="ECO:0000313" key="7">
    <source>
        <dbReference type="EMBL" id="GIH26150.1"/>
    </source>
</evidence>
<keyword evidence="1" id="KW-0808">Transferase</keyword>
<evidence type="ECO:0000256" key="5">
    <source>
        <dbReference type="PROSITE-ProRule" id="PRU10141"/>
    </source>
</evidence>
<dbReference type="PROSITE" id="PS50011">
    <property type="entry name" value="PROTEIN_KINASE_DOM"/>
    <property type="match status" value="1"/>
</dbReference>
<dbReference type="InterPro" id="IPR017441">
    <property type="entry name" value="Protein_kinase_ATP_BS"/>
</dbReference>
<feature type="binding site" evidence="5">
    <location>
        <position position="39"/>
    </location>
    <ligand>
        <name>ATP</name>
        <dbReference type="ChEBI" id="CHEBI:30616"/>
    </ligand>
</feature>
<dbReference type="InterPro" id="IPR000719">
    <property type="entry name" value="Prot_kinase_dom"/>
</dbReference>
<dbReference type="InterPro" id="IPR008271">
    <property type="entry name" value="Ser/Thr_kinase_AS"/>
</dbReference>
<dbReference type="PROSITE" id="PS00108">
    <property type="entry name" value="PROTEIN_KINASE_ST"/>
    <property type="match status" value="1"/>
</dbReference>